<evidence type="ECO:0000313" key="1">
    <source>
        <dbReference type="EMBL" id="GBF39241.1"/>
    </source>
</evidence>
<sequence>MYKFIILLLLFECSALNHFSRPNPFPKHFQARADREIFSGISPEKGGNYILEIENDLPTKKVLKGTFRRFTAAWMQDEHVISAGISMEKDYLMLNKTNPKKYNFSSEYNAIKSSIYIGIIVDDGDSDYEESYIYQVTMPRIPTQGLEPILESKTGISERVDNRISDLKNSSIVRKIDFSYPFYFLKNQKAPVAFADKFSVFIPERSHQIKLGETWERTLYRNVIGICRFPNSDEKNTEILLEAKFRFRFSGIVRLKSKIYYVIDFVREEYPEGPKGLFSTDWKAQLEKLDENIPYENAFLQREWKDVGLRSIGRIYYDLDQRSVFLSRSFGQKYEDVSSAKFFFSEDFDLDSNP</sequence>
<proteinExistence type="predicted"/>
<comment type="caution">
    <text evidence="1">The sequence shown here is derived from an EMBL/GenBank/DDBJ whole genome shotgun (WGS) entry which is preliminary data.</text>
</comment>
<accession>A0A2P2D407</accession>
<gene>
    <name evidence="1" type="ORF">LPTSP1_22390</name>
</gene>
<dbReference type="Proteomes" id="UP000245076">
    <property type="component" value="Unassembled WGS sequence"/>
</dbReference>
<protein>
    <submittedName>
        <fullName evidence="1">Uncharacterized protein</fullName>
    </submittedName>
</protein>
<dbReference type="EMBL" id="BFAY01000011">
    <property type="protein sequence ID" value="GBF39241.1"/>
    <property type="molecule type" value="Genomic_DNA"/>
</dbReference>
<evidence type="ECO:0000313" key="2">
    <source>
        <dbReference type="Proteomes" id="UP000245076"/>
    </source>
</evidence>
<name>A0A2P2D407_9LEPT</name>
<organism evidence="1 2">
    <name type="scientific">Leptospira johnsonii</name>
    <dbReference type="NCBI Taxonomy" id="1917820"/>
    <lineage>
        <taxon>Bacteria</taxon>
        <taxon>Pseudomonadati</taxon>
        <taxon>Spirochaetota</taxon>
        <taxon>Spirochaetia</taxon>
        <taxon>Leptospirales</taxon>
        <taxon>Leptospiraceae</taxon>
        <taxon>Leptospira</taxon>
    </lineage>
</organism>
<dbReference type="AlphaFoldDB" id="A0A2P2D407"/>
<keyword evidence="2" id="KW-1185">Reference proteome</keyword>
<reference evidence="1 2" key="1">
    <citation type="submission" date="2018-02" db="EMBL/GenBank/DDBJ databases">
        <title>Novel Leptospira species isolated from soil and water in Japan.</title>
        <authorList>
            <person name="Nakao R."/>
            <person name="Masuzawa T."/>
        </authorList>
    </citation>
    <scope>NUCLEOTIDE SEQUENCE [LARGE SCALE GENOMIC DNA]</scope>
    <source>
        <strain evidence="1 2">E8</strain>
    </source>
</reference>